<keyword evidence="2" id="KW-1133">Transmembrane helix</keyword>
<dbReference type="Proteomes" id="UP000821866">
    <property type="component" value="Unassembled WGS sequence"/>
</dbReference>
<reference evidence="3" key="1">
    <citation type="journal article" date="2020" name="Cell">
        <title>Large-Scale Comparative Analyses of Tick Genomes Elucidate Their Genetic Diversity and Vector Capacities.</title>
        <authorList>
            <consortium name="Tick Genome and Microbiome Consortium (TIGMIC)"/>
            <person name="Jia N."/>
            <person name="Wang J."/>
            <person name="Shi W."/>
            <person name="Du L."/>
            <person name="Sun Y."/>
            <person name="Zhan W."/>
            <person name="Jiang J.F."/>
            <person name="Wang Q."/>
            <person name="Zhang B."/>
            <person name="Ji P."/>
            <person name="Bell-Sakyi L."/>
            <person name="Cui X.M."/>
            <person name="Yuan T.T."/>
            <person name="Jiang B.G."/>
            <person name="Yang W.F."/>
            <person name="Lam T.T."/>
            <person name="Chang Q.C."/>
            <person name="Ding S.J."/>
            <person name="Wang X.J."/>
            <person name="Zhu J.G."/>
            <person name="Ruan X.D."/>
            <person name="Zhao L."/>
            <person name="Wei J.T."/>
            <person name="Ye R.Z."/>
            <person name="Que T.C."/>
            <person name="Du C.H."/>
            <person name="Zhou Y.H."/>
            <person name="Cheng J.X."/>
            <person name="Dai P.F."/>
            <person name="Guo W.B."/>
            <person name="Han X.H."/>
            <person name="Huang E.J."/>
            <person name="Li L.F."/>
            <person name="Wei W."/>
            <person name="Gao Y.C."/>
            <person name="Liu J.Z."/>
            <person name="Shao H.Z."/>
            <person name="Wang X."/>
            <person name="Wang C.C."/>
            <person name="Yang T.C."/>
            <person name="Huo Q.B."/>
            <person name="Li W."/>
            <person name="Chen H.Y."/>
            <person name="Chen S.E."/>
            <person name="Zhou L.G."/>
            <person name="Ni X.B."/>
            <person name="Tian J.H."/>
            <person name="Sheng Y."/>
            <person name="Liu T."/>
            <person name="Pan Y.S."/>
            <person name="Xia L.Y."/>
            <person name="Li J."/>
            <person name="Zhao F."/>
            <person name="Cao W.C."/>
        </authorList>
    </citation>
    <scope>NUCLEOTIDE SEQUENCE</scope>
    <source>
        <strain evidence="3">Rmic-2018</strain>
    </source>
</reference>
<evidence type="ECO:0000313" key="3">
    <source>
        <dbReference type="EMBL" id="KAH7977134.1"/>
    </source>
</evidence>
<evidence type="ECO:0000256" key="1">
    <source>
        <dbReference type="SAM" id="MobiDB-lite"/>
    </source>
</evidence>
<dbReference type="VEuPathDB" id="VectorBase:LOC119185140"/>
<keyword evidence="2" id="KW-0812">Transmembrane</keyword>
<sequence>MEAATHGASASMPSAPPISDPLPPESKLRRPSILKDSSRFSEADIDRAAVAKVAGESNPAASRMPHLWTRTTATPSVPLGDINLRRRSSALSFDSLADCGFVTLVHDRSTPTMMWHWTLITFPSCVLSSALGLLYVYVFMFKQYEYVLDPSLQPRMLRLTARHLRKTPNIRHKELLYMVFLTSYSCLYLLARIAGTDDKDVANFSAQAVSTRMHPIYYAIPVVVAASSNLIMPITLPLVILHEVADVPLRHLVLAGLVMKTALLSTLIISMNTTAQYIFYISPAVRALNSTSPASRNQAPHY</sequence>
<protein>
    <submittedName>
        <fullName evidence="3">Uncharacterized protein</fullName>
    </submittedName>
</protein>
<keyword evidence="4" id="KW-1185">Reference proteome</keyword>
<feature type="transmembrane region" description="Helical" evidence="2">
    <location>
        <begin position="175"/>
        <end position="195"/>
    </location>
</feature>
<feature type="transmembrane region" description="Helical" evidence="2">
    <location>
        <begin position="114"/>
        <end position="138"/>
    </location>
</feature>
<evidence type="ECO:0000313" key="4">
    <source>
        <dbReference type="Proteomes" id="UP000821866"/>
    </source>
</evidence>
<name>A0A9J6D1N1_RHIMP</name>
<dbReference type="EMBL" id="JABSTU010002833">
    <property type="protein sequence ID" value="KAH7977134.1"/>
    <property type="molecule type" value="Genomic_DNA"/>
</dbReference>
<feature type="transmembrane region" description="Helical" evidence="2">
    <location>
        <begin position="215"/>
        <end position="240"/>
    </location>
</feature>
<feature type="compositionally biased region" description="Pro residues" evidence="1">
    <location>
        <begin position="14"/>
        <end position="24"/>
    </location>
</feature>
<keyword evidence="2" id="KW-0472">Membrane</keyword>
<evidence type="ECO:0000256" key="2">
    <source>
        <dbReference type="SAM" id="Phobius"/>
    </source>
</evidence>
<reference evidence="3" key="2">
    <citation type="submission" date="2021-09" db="EMBL/GenBank/DDBJ databases">
        <authorList>
            <person name="Jia N."/>
            <person name="Wang J."/>
            <person name="Shi W."/>
            <person name="Du L."/>
            <person name="Sun Y."/>
            <person name="Zhan W."/>
            <person name="Jiang J."/>
            <person name="Wang Q."/>
            <person name="Zhang B."/>
            <person name="Ji P."/>
            <person name="Sakyi L.B."/>
            <person name="Cui X."/>
            <person name="Yuan T."/>
            <person name="Jiang B."/>
            <person name="Yang W."/>
            <person name="Lam T.T.-Y."/>
            <person name="Chang Q."/>
            <person name="Ding S."/>
            <person name="Wang X."/>
            <person name="Zhu J."/>
            <person name="Ruan X."/>
            <person name="Zhao L."/>
            <person name="Wei J."/>
            <person name="Que T."/>
            <person name="Du C."/>
            <person name="Cheng J."/>
            <person name="Dai P."/>
            <person name="Han X."/>
            <person name="Huang E."/>
            <person name="Gao Y."/>
            <person name="Liu J."/>
            <person name="Shao H."/>
            <person name="Ye R."/>
            <person name="Li L."/>
            <person name="Wei W."/>
            <person name="Wang X."/>
            <person name="Wang C."/>
            <person name="Huo Q."/>
            <person name="Li W."/>
            <person name="Guo W."/>
            <person name="Chen H."/>
            <person name="Chen S."/>
            <person name="Zhou L."/>
            <person name="Zhou L."/>
            <person name="Ni X."/>
            <person name="Tian J."/>
            <person name="Zhou Y."/>
            <person name="Sheng Y."/>
            <person name="Liu T."/>
            <person name="Pan Y."/>
            <person name="Xia L."/>
            <person name="Li J."/>
            <person name="Zhao F."/>
            <person name="Cao W."/>
        </authorList>
    </citation>
    <scope>NUCLEOTIDE SEQUENCE</scope>
    <source>
        <strain evidence="3">Rmic-2018</strain>
        <tissue evidence="3">Larvae</tissue>
    </source>
</reference>
<organism evidence="3 4">
    <name type="scientific">Rhipicephalus microplus</name>
    <name type="common">Cattle tick</name>
    <name type="synonym">Boophilus microplus</name>
    <dbReference type="NCBI Taxonomy" id="6941"/>
    <lineage>
        <taxon>Eukaryota</taxon>
        <taxon>Metazoa</taxon>
        <taxon>Ecdysozoa</taxon>
        <taxon>Arthropoda</taxon>
        <taxon>Chelicerata</taxon>
        <taxon>Arachnida</taxon>
        <taxon>Acari</taxon>
        <taxon>Parasitiformes</taxon>
        <taxon>Ixodida</taxon>
        <taxon>Ixodoidea</taxon>
        <taxon>Ixodidae</taxon>
        <taxon>Rhipicephalinae</taxon>
        <taxon>Rhipicephalus</taxon>
        <taxon>Boophilus</taxon>
    </lineage>
</organism>
<dbReference type="AlphaFoldDB" id="A0A9J6D1N1"/>
<proteinExistence type="predicted"/>
<comment type="caution">
    <text evidence="3">The sequence shown here is derived from an EMBL/GenBank/DDBJ whole genome shotgun (WGS) entry which is preliminary data.</text>
</comment>
<gene>
    <name evidence="3" type="ORF">HPB51_027007</name>
</gene>
<feature type="region of interest" description="Disordered" evidence="1">
    <location>
        <begin position="1"/>
        <end position="39"/>
    </location>
</feature>
<accession>A0A9J6D1N1</accession>
<feature type="transmembrane region" description="Helical" evidence="2">
    <location>
        <begin position="252"/>
        <end position="271"/>
    </location>
</feature>